<name>A0A834WNS4_9FABA</name>
<organism evidence="1 2">
    <name type="scientific">Senna tora</name>
    <dbReference type="NCBI Taxonomy" id="362788"/>
    <lineage>
        <taxon>Eukaryota</taxon>
        <taxon>Viridiplantae</taxon>
        <taxon>Streptophyta</taxon>
        <taxon>Embryophyta</taxon>
        <taxon>Tracheophyta</taxon>
        <taxon>Spermatophyta</taxon>
        <taxon>Magnoliopsida</taxon>
        <taxon>eudicotyledons</taxon>
        <taxon>Gunneridae</taxon>
        <taxon>Pentapetalae</taxon>
        <taxon>rosids</taxon>
        <taxon>fabids</taxon>
        <taxon>Fabales</taxon>
        <taxon>Fabaceae</taxon>
        <taxon>Caesalpinioideae</taxon>
        <taxon>Cassia clade</taxon>
        <taxon>Senna</taxon>
    </lineage>
</organism>
<comment type="caution">
    <text evidence="1">The sequence shown here is derived from an EMBL/GenBank/DDBJ whole genome shotgun (WGS) entry which is preliminary data.</text>
</comment>
<dbReference type="EMBL" id="JAAIUW010000007">
    <property type="protein sequence ID" value="KAF7823759.1"/>
    <property type="molecule type" value="Genomic_DNA"/>
</dbReference>
<evidence type="ECO:0000313" key="2">
    <source>
        <dbReference type="Proteomes" id="UP000634136"/>
    </source>
</evidence>
<gene>
    <name evidence="1" type="ORF">G2W53_021903</name>
</gene>
<reference evidence="1" key="1">
    <citation type="submission" date="2020-09" db="EMBL/GenBank/DDBJ databases">
        <title>Genome-Enabled Discovery of Anthraquinone Biosynthesis in Senna tora.</title>
        <authorList>
            <person name="Kang S.-H."/>
            <person name="Pandey R.P."/>
            <person name="Lee C.-M."/>
            <person name="Sim J.-S."/>
            <person name="Jeong J.-T."/>
            <person name="Choi B.-S."/>
            <person name="Jung M."/>
            <person name="Ginzburg D."/>
            <person name="Zhao K."/>
            <person name="Won S.Y."/>
            <person name="Oh T.-J."/>
            <person name="Yu Y."/>
            <person name="Kim N.-H."/>
            <person name="Lee O.R."/>
            <person name="Lee T.-H."/>
            <person name="Bashyal P."/>
            <person name="Kim T.-S."/>
            <person name="Lee W.-H."/>
            <person name="Kawkins C."/>
            <person name="Kim C.-K."/>
            <person name="Kim J.S."/>
            <person name="Ahn B.O."/>
            <person name="Rhee S.Y."/>
            <person name="Sohng J.K."/>
        </authorList>
    </citation>
    <scope>NUCLEOTIDE SEQUENCE</scope>
    <source>
        <tissue evidence="1">Leaf</tissue>
    </source>
</reference>
<protein>
    <submittedName>
        <fullName evidence="1">Uncharacterized protein</fullName>
    </submittedName>
</protein>
<proteinExistence type="predicted"/>
<accession>A0A834WNS4</accession>
<dbReference type="Proteomes" id="UP000634136">
    <property type="component" value="Unassembled WGS sequence"/>
</dbReference>
<keyword evidence="2" id="KW-1185">Reference proteome</keyword>
<sequence length="33" mass="3555">MKKYKSNALLHESNQSLGVEFGNPCGLSARMGS</sequence>
<dbReference type="AlphaFoldDB" id="A0A834WNS4"/>
<evidence type="ECO:0000313" key="1">
    <source>
        <dbReference type="EMBL" id="KAF7823759.1"/>
    </source>
</evidence>